<dbReference type="EMBL" id="HACA01019000">
    <property type="protein sequence ID" value="CDW36361.1"/>
    <property type="molecule type" value="Transcribed_RNA"/>
</dbReference>
<reference evidence="1" key="1">
    <citation type="submission" date="2014-05" db="EMBL/GenBank/DDBJ databases">
        <authorList>
            <person name="Chronopoulou M."/>
        </authorList>
    </citation>
    <scope>NUCLEOTIDE SEQUENCE</scope>
    <source>
        <tissue evidence="1">Whole organism</tissue>
    </source>
</reference>
<sequence>MAILVINRSVYCSTINENLDHKSYSLRVIYLLTDSMKLTSEARCKKDISYSYQTGSYLLLTRREPALQLS</sequence>
<evidence type="ECO:0000313" key="1">
    <source>
        <dbReference type="EMBL" id="CDW36361.1"/>
    </source>
</evidence>
<protein>
    <submittedName>
        <fullName evidence="1">Uncharacterized protein</fullName>
    </submittedName>
</protein>
<organism evidence="1">
    <name type="scientific">Lepeophtheirus salmonis</name>
    <name type="common">Salmon louse</name>
    <name type="synonym">Caligus salmonis</name>
    <dbReference type="NCBI Taxonomy" id="72036"/>
    <lineage>
        <taxon>Eukaryota</taxon>
        <taxon>Metazoa</taxon>
        <taxon>Ecdysozoa</taxon>
        <taxon>Arthropoda</taxon>
        <taxon>Crustacea</taxon>
        <taxon>Multicrustacea</taxon>
        <taxon>Hexanauplia</taxon>
        <taxon>Copepoda</taxon>
        <taxon>Siphonostomatoida</taxon>
        <taxon>Caligidae</taxon>
        <taxon>Lepeophtheirus</taxon>
    </lineage>
</organism>
<name>A0A0K2UF96_LEPSM</name>
<dbReference type="AlphaFoldDB" id="A0A0K2UF96"/>
<accession>A0A0K2UF96</accession>
<proteinExistence type="predicted"/>